<dbReference type="PANTHER" id="PTHR44591">
    <property type="entry name" value="STRESS RESPONSE REGULATOR PROTEIN 1"/>
    <property type="match status" value="1"/>
</dbReference>
<evidence type="ECO:0000256" key="1">
    <source>
        <dbReference type="ARBA" id="ARBA00022553"/>
    </source>
</evidence>
<dbReference type="EMBL" id="BOPV01000001">
    <property type="protein sequence ID" value="GIL40800.1"/>
    <property type="molecule type" value="Genomic_DNA"/>
</dbReference>
<keyword evidence="5" id="KW-1185">Reference proteome</keyword>
<dbReference type="PANTHER" id="PTHR44591:SF3">
    <property type="entry name" value="RESPONSE REGULATORY DOMAIN-CONTAINING PROTEIN"/>
    <property type="match status" value="1"/>
</dbReference>
<name>A0A8S8XJ66_9PROT</name>
<evidence type="ECO:0000259" key="3">
    <source>
        <dbReference type="PROSITE" id="PS50110"/>
    </source>
</evidence>
<feature type="modified residue" description="4-aspartylphosphate" evidence="2">
    <location>
        <position position="57"/>
    </location>
</feature>
<dbReference type="Proteomes" id="UP000681075">
    <property type="component" value="Unassembled WGS sequence"/>
</dbReference>
<dbReference type="Gene3D" id="3.40.50.2300">
    <property type="match status" value="1"/>
</dbReference>
<reference evidence="4" key="1">
    <citation type="submission" date="2021-02" db="EMBL/GenBank/DDBJ databases">
        <title>Genome sequence of Rhodospirillales sp. strain TMPK1 isolated from soil.</title>
        <authorList>
            <person name="Nakai R."/>
            <person name="Kusada H."/>
            <person name="Tamaki H."/>
        </authorList>
    </citation>
    <scope>NUCLEOTIDE SEQUENCE</scope>
    <source>
        <strain evidence="4">TMPK1</strain>
    </source>
</reference>
<dbReference type="AlphaFoldDB" id="A0A8S8XJ66"/>
<proteinExistence type="predicted"/>
<comment type="caution">
    <text evidence="4">The sequence shown here is derived from an EMBL/GenBank/DDBJ whole genome shotgun (WGS) entry which is preliminary data.</text>
</comment>
<dbReference type="SUPFAM" id="SSF52172">
    <property type="entry name" value="CheY-like"/>
    <property type="match status" value="1"/>
</dbReference>
<organism evidence="4 5">
    <name type="scientific">Roseiterribacter gracilis</name>
    <dbReference type="NCBI Taxonomy" id="2812848"/>
    <lineage>
        <taxon>Bacteria</taxon>
        <taxon>Pseudomonadati</taxon>
        <taxon>Pseudomonadota</taxon>
        <taxon>Alphaproteobacteria</taxon>
        <taxon>Rhodospirillales</taxon>
        <taxon>Roseiterribacteraceae</taxon>
        <taxon>Roseiterribacter</taxon>
    </lineage>
</organism>
<gene>
    <name evidence="4" type="ORF">TMPK1_30370</name>
</gene>
<evidence type="ECO:0000313" key="4">
    <source>
        <dbReference type="EMBL" id="GIL40800.1"/>
    </source>
</evidence>
<accession>A0A8S8XJ66</accession>
<dbReference type="InterPro" id="IPR001789">
    <property type="entry name" value="Sig_transdc_resp-reg_receiver"/>
</dbReference>
<sequence>MLERPRVLYVEDEPDIQTIARLALETIGRFVVEMCGSGEAALAAAKTGERFDLVLLDVMMPGIDGPTTLQRLREIPGFETVPVVFMTAKVQPDEIKRWRELGAVDVFEKPFDPMSLAARVGEVLGRTNRQGAA</sequence>
<evidence type="ECO:0000256" key="2">
    <source>
        <dbReference type="PROSITE-ProRule" id="PRU00169"/>
    </source>
</evidence>
<feature type="domain" description="Response regulatory" evidence="3">
    <location>
        <begin position="6"/>
        <end position="124"/>
    </location>
</feature>
<evidence type="ECO:0000313" key="5">
    <source>
        <dbReference type="Proteomes" id="UP000681075"/>
    </source>
</evidence>
<dbReference type="RefSeq" id="WP_420244007.1">
    <property type="nucleotide sequence ID" value="NZ_BOPV01000001.1"/>
</dbReference>
<protein>
    <submittedName>
        <fullName evidence="4">Response regulator</fullName>
    </submittedName>
</protein>
<dbReference type="SMART" id="SM00448">
    <property type="entry name" value="REC"/>
    <property type="match status" value="1"/>
</dbReference>
<dbReference type="InterPro" id="IPR011006">
    <property type="entry name" value="CheY-like_superfamily"/>
</dbReference>
<dbReference type="GO" id="GO:0000160">
    <property type="term" value="P:phosphorelay signal transduction system"/>
    <property type="evidence" value="ECO:0007669"/>
    <property type="project" value="InterPro"/>
</dbReference>
<dbReference type="PROSITE" id="PS50110">
    <property type="entry name" value="RESPONSE_REGULATORY"/>
    <property type="match status" value="1"/>
</dbReference>
<dbReference type="InterPro" id="IPR050595">
    <property type="entry name" value="Bact_response_regulator"/>
</dbReference>
<keyword evidence="1 2" id="KW-0597">Phosphoprotein</keyword>
<dbReference type="Pfam" id="PF00072">
    <property type="entry name" value="Response_reg"/>
    <property type="match status" value="1"/>
</dbReference>